<keyword evidence="4 5" id="KW-0472">Membrane</keyword>
<reference evidence="6" key="1">
    <citation type="journal article" date="2014" name="Int. J. Syst. Evol. Microbiol.">
        <title>Complete genome sequence of Corynebacterium casei LMG S-19264T (=DSM 44701T), isolated from a smear-ripened cheese.</title>
        <authorList>
            <consortium name="US DOE Joint Genome Institute (JGI-PGF)"/>
            <person name="Walter F."/>
            <person name="Albersmeier A."/>
            <person name="Kalinowski J."/>
            <person name="Ruckert C."/>
        </authorList>
    </citation>
    <scope>NUCLEOTIDE SEQUENCE</scope>
    <source>
        <strain evidence="6">CGMCC 1.14984</strain>
    </source>
</reference>
<evidence type="ECO:0000313" key="6">
    <source>
        <dbReference type="EMBL" id="GGH94428.1"/>
    </source>
</evidence>
<dbReference type="AlphaFoldDB" id="A0A8J3EQL3"/>
<proteinExistence type="predicted"/>
<name>A0A8J3EQL3_9PROT</name>
<dbReference type="InterPro" id="IPR007792">
    <property type="entry name" value="T4SS_VirB3/TrbD/AvhB"/>
</dbReference>
<dbReference type="EMBL" id="BMGZ01000001">
    <property type="protein sequence ID" value="GGH94428.1"/>
    <property type="molecule type" value="Genomic_DNA"/>
</dbReference>
<dbReference type="Proteomes" id="UP000621856">
    <property type="component" value="Unassembled WGS sequence"/>
</dbReference>
<evidence type="ECO:0000256" key="1">
    <source>
        <dbReference type="ARBA" id="ARBA00004370"/>
    </source>
</evidence>
<evidence type="ECO:0000313" key="7">
    <source>
        <dbReference type="EMBL" id="NHK27117.1"/>
    </source>
</evidence>
<accession>A0A8J3EQL3</accession>
<evidence type="ECO:0000256" key="2">
    <source>
        <dbReference type="ARBA" id="ARBA00022692"/>
    </source>
</evidence>
<dbReference type="InterPro" id="IPR016704">
    <property type="entry name" value="Conjugal_tfr_TrbD"/>
</dbReference>
<dbReference type="PIRSF" id="PIRSF017854">
    <property type="entry name" value="T4SS_TrbD"/>
    <property type="match status" value="1"/>
</dbReference>
<evidence type="ECO:0000256" key="4">
    <source>
        <dbReference type="ARBA" id="ARBA00023136"/>
    </source>
</evidence>
<keyword evidence="3 5" id="KW-1133">Transmembrane helix</keyword>
<feature type="transmembrane region" description="Helical" evidence="5">
    <location>
        <begin position="26"/>
        <end position="53"/>
    </location>
</feature>
<protein>
    <submittedName>
        <fullName evidence="6 7">Conjugal transfer protein</fullName>
    </submittedName>
</protein>
<reference evidence="7 9" key="2">
    <citation type="submission" date="2020-02" db="EMBL/GenBank/DDBJ databases">
        <title>Genome sequence of Parvularcula flava strain NH6-79.</title>
        <authorList>
            <person name="Abdul Karim M.H."/>
            <person name="Lam M.Q."/>
            <person name="Chen S.J."/>
            <person name="Yahya A."/>
            <person name="Shahir S."/>
            <person name="Shamsir M.S."/>
            <person name="Chong C.S."/>
        </authorList>
    </citation>
    <scope>NUCLEOTIDE SEQUENCE [LARGE SCALE GENOMIC DNA]</scope>
    <source>
        <strain evidence="7 9">NH6-79</strain>
    </source>
</reference>
<comment type="caution">
    <text evidence="6">The sequence shown here is derived from an EMBL/GenBank/DDBJ whole genome shotgun (WGS) entry which is preliminary data.</text>
</comment>
<reference evidence="6" key="3">
    <citation type="submission" date="2020-09" db="EMBL/GenBank/DDBJ databases">
        <authorList>
            <person name="Sun Q."/>
            <person name="Zhou Y."/>
        </authorList>
    </citation>
    <scope>NUCLEOTIDE SEQUENCE</scope>
    <source>
        <strain evidence="6">CGMCC 1.14984</strain>
    </source>
</reference>
<keyword evidence="9" id="KW-1185">Reference proteome</keyword>
<evidence type="ECO:0000313" key="8">
    <source>
        <dbReference type="Proteomes" id="UP000621856"/>
    </source>
</evidence>
<evidence type="ECO:0000256" key="3">
    <source>
        <dbReference type="ARBA" id="ARBA00022989"/>
    </source>
</evidence>
<dbReference type="Proteomes" id="UP000818603">
    <property type="component" value="Unassembled WGS sequence"/>
</dbReference>
<comment type="subcellular location">
    <subcellularLocation>
        <location evidence="1">Membrane</location>
    </subcellularLocation>
</comment>
<keyword evidence="2 5" id="KW-0812">Transmembrane</keyword>
<dbReference type="EMBL" id="VCJR02000001">
    <property type="protein sequence ID" value="NHK27117.1"/>
    <property type="molecule type" value="Genomic_DNA"/>
</dbReference>
<evidence type="ECO:0000313" key="9">
    <source>
        <dbReference type="Proteomes" id="UP000818603"/>
    </source>
</evidence>
<gene>
    <name evidence="7" type="ORF">FF098_004265</name>
    <name evidence="6" type="ORF">GCM10011355_08590</name>
</gene>
<organism evidence="6 8">
    <name type="scientific">Aquisalinus luteolus</name>
    <dbReference type="NCBI Taxonomy" id="1566827"/>
    <lineage>
        <taxon>Bacteria</taxon>
        <taxon>Pseudomonadati</taxon>
        <taxon>Pseudomonadota</taxon>
        <taxon>Alphaproteobacteria</taxon>
        <taxon>Parvularculales</taxon>
        <taxon>Parvularculaceae</taxon>
        <taxon>Aquisalinus</taxon>
    </lineage>
</organism>
<dbReference type="GO" id="GO:0016020">
    <property type="term" value="C:membrane"/>
    <property type="evidence" value="ECO:0007669"/>
    <property type="project" value="UniProtKB-SubCell"/>
</dbReference>
<sequence length="84" mass="8872">MVEGYEIPLHRALSEPILLAGAPRMAAIAIGTLAAAIGLGLQLWIAGLVLWVAGHSAAVFMARSDPDFMVVAARSARHREHLAC</sequence>
<evidence type="ECO:0000256" key="5">
    <source>
        <dbReference type="SAM" id="Phobius"/>
    </source>
</evidence>
<dbReference type="Pfam" id="PF05101">
    <property type="entry name" value="VirB3"/>
    <property type="match status" value="1"/>
</dbReference>
<dbReference type="RefSeq" id="WP_155137847.1">
    <property type="nucleotide sequence ID" value="NZ_BMGZ01000001.1"/>
</dbReference>